<feature type="transmembrane region" description="Helical" evidence="2">
    <location>
        <begin position="208"/>
        <end position="228"/>
    </location>
</feature>
<proteinExistence type="predicted"/>
<gene>
    <name evidence="3" type="ORF">AA314_10052</name>
</gene>
<organism evidence="3 4">
    <name type="scientific">Archangium gephyra</name>
    <dbReference type="NCBI Taxonomy" id="48"/>
    <lineage>
        <taxon>Bacteria</taxon>
        <taxon>Pseudomonadati</taxon>
        <taxon>Myxococcota</taxon>
        <taxon>Myxococcia</taxon>
        <taxon>Myxococcales</taxon>
        <taxon>Cystobacterineae</taxon>
        <taxon>Archangiaceae</taxon>
        <taxon>Archangium</taxon>
    </lineage>
</organism>
<feature type="transmembrane region" description="Helical" evidence="2">
    <location>
        <begin position="394"/>
        <end position="420"/>
    </location>
</feature>
<dbReference type="Proteomes" id="UP000035579">
    <property type="component" value="Chromosome"/>
</dbReference>
<feature type="transmembrane region" description="Helical" evidence="2">
    <location>
        <begin position="155"/>
        <end position="176"/>
    </location>
</feature>
<evidence type="ECO:0000256" key="2">
    <source>
        <dbReference type="SAM" id="Phobius"/>
    </source>
</evidence>
<dbReference type="EMBL" id="CP011509">
    <property type="protein sequence ID" value="AKJ08426.1"/>
    <property type="molecule type" value="Genomic_DNA"/>
</dbReference>
<accession>A0AAC8QIY1</accession>
<evidence type="ECO:0000256" key="1">
    <source>
        <dbReference type="SAM" id="MobiDB-lite"/>
    </source>
</evidence>
<dbReference type="PANTHER" id="PTHR34219:SF3">
    <property type="entry name" value="BLL7967 PROTEIN"/>
    <property type="match status" value="1"/>
</dbReference>
<dbReference type="KEGG" id="age:AA314_10052"/>
<reference evidence="3 4" key="1">
    <citation type="submission" date="2015-05" db="EMBL/GenBank/DDBJ databases">
        <title>Genome assembly of Archangium gephyra DSM 2261.</title>
        <authorList>
            <person name="Sharma G."/>
            <person name="Subramanian S."/>
        </authorList>
    </citation>
    <scope>NUCLEOTIDE SEQUENCE [LARGE SCALE GENOMIC DNA]</scope>
    <source>
        <strain evidence="3 4">DSM 2261</strain>
    </source>
</reference>
<feature type="transmembrane region" description="Helical" evidence="2">
    <location>
        <begin position="20"/>
        <end position="46"/>
    </location>
</feature>
<feature type="region of interest" description="Disordered" evidence="1">
    <location>
        <begin position="289"/>
        <end position="338"/>
    </location>
</feature>
<dbReference type="PANTHER" id="PTHR34219">
    <property type="entry name" value="IRON-REGULATED INNER MEMBRANE PROTEIN-RELATED"/>
    <property type="match status" value="1"/>
</dbReference>
<keyword evidence="2" id="KW-0472">Membrane</keyword>
<keyword evidence="2" id="KW-0812">Transmembrane</keyword>
<evidence type="ECO:0000313" key="3">
    <source>
        <dbReference type="EMBL" id="AKJ08426.1"/>
    </source>
</evidence>
<name>A0AAC8QIY1_9BACT</name>
<feature type="compositionally biased region" description="Low complexity" evidence="1">
    <location>
        <begin position="300"/>
        <end position="338"/>
    </location>
</feature>
<protein>
    <submittedName>
        <fullName evidence="3">Iron-regulated membrane protein</fullName>
    </submittedName>
</protein>
<dbReference type="Pfam" id="PF03929">
    <property type="entry name" value="PepSY_TM"/>
    <property type="match status" value="1"/>
</dbReference>
<sequence>MGLRTLRHPMSSITFRKIIFWPHLVSGVIAGIVIGIMSLTGAAIAFESELVDWADSANRRVQVPSADAPRLSVDELLARVKEARPKAQPSGVTVYPEPDSAVLVLTGRAEGVYVNPYTGEVREQGAKGWRSFFHLMEEWHRWLGAQGDNRPVGKAITGVSNAAFLFLAISGLYLWWPRKWTMKTVRPVLWFRGGLKGKARDFNWHNTIGFWALPVLIVLTATGMVISYKWASDLVFKLAGTEPPVAQGPAASAPVKVPTPPEGAKPIGLEPLFAEARKQVPAWETITVRLGGGQRPNPGPQAQGPQAQGPQGQAPRGEGPGPRAQGPQAQGPGPQGPQAVTLAIREQGGWPLFAAAQVSFDPFTGQVLRRETFADYNTGRKARTWMRFLHTGEALGWVGQLLAAIASLGGVLLVWTGFALSWRRFFPSRRPSATAQPETATAEPETAA</sequence>
<keyword evidence="2" id="KW-1133">Transmembrane helix</keyword>
<evidence type="ECO:0000313" key="4">
    <source>
        <dbReference type="Proteomes" id="UP000035579"/>
    </source>
</evidence>
<dbReference type="InterPro" id="IPR005625">
    <property type="entry name" value="PepSY-ass_TM"/>
</dbReference>
<dbReference type="AlphaFoldDB" id="A0AAC8QIY1"/>